<dbReference type="EMBL" id="FBWG01000028">
    <property type="protein sequence ID" value="CUX40729.1"/>
    <property type="molecule type" value="Genomic_DNA"/>
</dbReference>
<evidence type="ECO:0000313" key="2">
    <source>
        <dbReference type="Proteomes" id="UP000191987"/>
    </source>
</evidence>
<protein>
    <submittedName>
        <fullName evidence="1">Putative plasmid maintenance system antidote protein, XRE family (Modular protein)</fullName>
    </submittedName>
</protein>
<gene>
    <name evidence="1" type="ORF">AGR7C_Lc100058</name>
</gene>
<dbReference type="SUPFAM" id="SSF47413">
    <property type="entry name" value="lambda repressor-like DNA-binding domains"/>
    <property type="match status" value="1"/>
</dbReference>
<organism evidence="1 2">
    <name type="scientific">Agrobacterium deltaense Zutra 3/1</name>
    <dbReference type="NCBI Taxonomy" id="1183427"/>
    <lineage>
        <taxon>Bacteria</taxon>
        <taxon>Pseudomonadati</taxon>
        <taxon>Pseudomonadota</taxon>
        <taxon>Alphaproteobacteria</taxon>
        <taxon>Hyphomicrobiales</taxon>
        <taxon>Rhizobiaceae</taxon>
        <taxon>Rhizobium/Agrobacterium group</taxon>
        <taxon>Agrobacterium</taxon>
    </lineage>
</organism>
<dbReference type="AlphaFoldDB" id="A0A1S7QQZ0"/>
<dbReference type="InterPro" id="IPR010982">
    <property type="entry name" value="Lambda_DNA-bd_dom_sf"/>
</dbReference>
<reference evidence="1 2" key="1">
    <citation type="submission" date="2016-01" db="EMBL/GenBank/DDBJ databases">
        <authorList>
            <person name="Oliw E.H."/>
        </authorList>
    </citation>
    <scope>NUCLEOTIDE SEQUENCE [LARGE SCALE GENOMIC DNA]</scope>
    <source>
        <strain evidence="1 2">Zutra 3-1</strain>
    </source>
</reference>
<sequence>MCLTKICLFGTFCGMDALSTFLGETGEKLSTFAVRIGRSPSTLSRAISGRRDPSIDLARDVERGTRGRVSTIQFIEICLKAQKRGASSLQEAAE</sequence>
<name>A0A1S7QQZ0_9HYPH</name>
<dbReference type="CDD" id="cd00093">
    <property type="entry name" value="HTH_XRE"/>
    <property type="match status" value="1"/>
</dbReference>
<accession>A0A1S7QQZ0</accession>
<dbReference type="GO" id="GO:0003677">
    <property type="term" value="F:DNA binding"/>
    <property type="evidence" value="ECO:0007669"/>
    <property type="project" value="InterPro"/>
</dbReference>
<dbReference type="InterPro" id="IPR001387">
    <property type="entry name" value="Cro/C1-type_HTH"/>
</dbReference>
<evidence type="ECO:0000313" key="1">
    <source>
        <dbReference type="EMBL" id="CUX40729.1"/>
    </source>
</evidence>
<dbReference type="Proteomes" id="UP000191987">
    <property type="component" value="Unassembled WGS sequence"/>
</dbReference>
<proteinExistence type="predicted"/>